<feature type="compositionally biased region" description="Basic and acidic residues" evidence="1">
    <location>
        <begin position="87"/>
        <end position="103"/>
    </location>
</feature>
<dbReference type="AlphaFoldDB" id="A0A7S3BZN6"/>
<feature type="region of interest" description="Disordered" evidence="1">
    <location>
        <begin position="55"/>
        <end position="103"/>
    </location>
</feature>
<protein>
    <submittedName>
        <fullName evidence="2">Uncharacterized protein</fullName>
    </submittedName>
</protein>
<reference evidence="2" key="1">
    <citation type="submission" date="2021-01" db="EMBL/GenBank/DDBJ databases">
        <authorList>
            <person name="Corre E."/>
            <person name="Pelletier E."/>
            <person name="Niang G."/>
            <person name="Scheremetjew M."/>
            <person name="Finn R."/>
            <person name="Kale V."/>
            <person name="Holt S."/>
            <person name="Cochrane G."/>
            <person name="Meng A."/>
            <person name="Brown T."/>
            <person name="Cohen L."/>
        </authorList>
    </citation>
    <scope>NUCLEOTIDE SEQUENCE</scope>
    <source>
        <strain evidence="2">CCMP281</strain>
    </source>
</reference>
<feature type="compositionally biased region" description="Basic and acidic residues" evidence="1">
    <location>
        <begin position="55"/>
        <end position="70"/>
    </location>
</feature>
<name>A0A7S3BZN6_9EUKA</name>
<evidence type="ECO:0000256" key="1">
    <source>
        <dbReference type="SAM" id="MobiDB-lite"/>
    </source>
</evidence>
<proteinExistence type="predicted"/>
<evidence type="ECO:0000313" key="2">
    <source>
        <dbReference type="EMBL" id="CAE0149973.1"/>
    </source>
</evidence>
<organism evidence="2">
    <name type="scientific">Haptolina ericina</name>
    <dbReference type="NCBI Taxonomy" id="156174"/>
    <lineage>
        <taxon>Eukaryota</taxon>
        <taxon>Haptista</taxon>
        <taxon>Haptophyta</taxon>
        <taxon>Prymnesiophyceae</taxon>
        <taxon>Prymnesiales</taxon>
        <taxon>Prymnesiaceae</taxon>
        <taxon>Haptolina</taxon>
    </lineage>
</organism>
<gene>
    <name evidence="2" type="ORF">HERI1096_LOCUS38188</name>
</gene>
<sequence length="103" mass="11222">MRQPAGGAKGNSSSQLSAEQLQAANDPVKEPLYLVGMDAHSALDPIIIVLHREAEQSQDSDSWRQKHLETNVEPNQLPCAEHGANGEARKQQLETGRRRVGDG</sequence>
<accession>A0A7S3BZN6</accession>
<feature type="region of interest" description="Disordered" evidence="1">
    <location>
        <begin position="1"/>
        <end position="23"/>
    </location>
</feature>
<feature type="compositionally biased region" description="Low complexity" evidence="1">
    <location>
        <begin position="12"/>
        <end position="23"/>
    </location>
</feature>
<dbReference type="EMBL" id="HBHX01069111">
    <property type="protein sequence ID" value="CAE0149973.1"/>
    <property type="molecule type" value="Transcribed_RNA"/>
</dbReference>